<reference evidence="1 2" key="2">
    <citation type="submission" date="2010-03" db="EMBL/GenBank/DDBJ databases">
        <authorList>
            <person name="Pajon A."/>
        </authorList>
    </citation>
    <scope>NUCLEOTIDE SEQUENCE [LARGE SCALE GENOMIC DNA]</scope>
    <source>
        <strain evidence="1 2">SL3/3</strain>
    </source>
</reference>
<dbReference type="RefSeq" id="WP_015538039.1">
    <property type="nucleotide sequence ID" value="NC_021020.1"/>
</dbReference>
<dbReference type="KEGG" id="fpa:FPR_23470"/>
<reference evidence="1 2" key="1">
    <citation type="submission" date="2010-03" db="EMBL/GenBank/DDBJ databases">
        <title>The genome sequence of Faecalibacterium prausnitzii SL3/3.</title>
        <authorList>
            <consortium name="metaHIT consortium -- http://www.metahit.eu/"/>
            <person name="Pajon A."/>
            <person name="Turner K."/>
            <person name="Parkhill J."/>
            <person name="Duncan S."/>
            <person name="Flint H."/>
        </authorList>
    </citation>
    <scope>NUCLEOTIDE SEQUENCE [LARGE SCALE GENOMIC DNA]</scope>
    <source>
        <strain evidence="1 2">SL3/3</strain>
    </source>
</reference>
<evidence type="ECO:0000313" key="1">
    <source>
        <dbReference type="EMBL" id="CBL02518.1"/>
    </source>
</evidence>
<dbReference type="HOGENOM" id="CLU_2219185_0_0_9"/>
<gene>
    <name evidence="1" type="ORF">FPR_23470</name>
</gene>
<accession>D4KCF5</accession>
<name>D4KCF5_9FIRM</name>
<dbReference type="EMBL" id="FP929046">
    <property type="protein sequence ID" value="CBL02518.1"/>
    <property type="molecule type" value="Genomic_DNA"/>
</dbReference>
<dbReference type="Proteomes" id="UP000007059">
    <property type="component" value="Chromosome"/>
</dbReference>
<sequence length="106" mass="12198">MVYGIKDAPRDKYLWCTGYRFDKTKAGINCKPCYGKIKDKDDGNSIFTVMGKKDITVLQNGKSRGYSFSDDYEDAVRTFNIAVIIYETEYEDKLNKIKSAKIEVKK</sequence>
<organism evidence="1 2">
    <name type="scientific">Faecalibacterium prausnitzii SL3/3</name>
    <dbReference type="NCBI Taxonomy" id="657322"/>
    <lineage>
        <taxon>Bacteria</taxon>
        <taxon>Bacillati</taxon>
        <taxon>Bacillota</taxon>
        <taxon>Clostridia</taxon>
        <taxon>Eubacteriales</taxon>
        <taxon>Oscillospiraceae</taxon>
        <taxon>Faecalibacterium</taxon>
    </lineage>
</organism>
<dbReference type="AlphaFoldDB" id="D4KCF5"/>
<protein>
    <submittedName>
        <fullName evidence="1">Uncharacterized protein</fullName>
    </submittedName>
</protein>
<proteinExistence type="predicted"/>
<dbReference type="PATRIC" id="fig|657322.3.peg.2218"/>
<evidence type="ECO:0000313" key="2">
    <source>
        <dbReference type="Proteomes" id="UP000007059"/>
    </source>
</evidence>